<dbReference type="EMBL" id="JAEPRB010000004">
    <property type="protein sequence ID" value="KAG2227803.1"/>
    <property type="molecule type" value="Genomic_DNA"/>
</dbReference>
<accession>A0A8H7SGR1</accession>
<evidence type="ECO:0000256" key="3">
    <source>
        <dbReference type="SAM" id="SignalP"/>
    </source>
</evidence>
<dbReference type="PANTHER" id="PTHR47966">
    <property type="entry name" value="BETA-SITE APP-CLEAVING ENZYME, ISOFORM A-RELATED"/>
    <property type="match status" value="1"/>
</dbReference>
<dbReference type="InterPro" id="IPR001461">
    <property type="entry name" value="Aspartic_peptidase_A1"/>
</dbReference>
<keyword evidence="3" id="KW-0732">Signal</keyword>
<feature type="chain" id="PRO_5034172897" description="Peptidase A1 domain-containing protein" evidence="3">
    <location>
        <begin position="23"/>
        <end position="496"/>
    </location>
</feature>
<evidence type="ECO:0000313" key="6">
    <source>
        <dbReference type="Proteomes" id="UP000646827"/>
    </source>
</evidence>
<protein>
    <recommendedName>
        <fullName evidence="4">Peptidase A1 domain-containing protein</fullName>
    </recommendedName>
</protein>
<dbReference type="CDD" id="cd05471">
    <property type="entry name" value="pepsin_like"/>
    <property type="match status" value="1"/>
</dbReference>
<dbReference type="GO" id="GO:0006508">
    <property type="term" value="P:proteolysis"/>
    <property type="evidence" value="ECO:0007669"/>
    <property type="project" value="InterPro"/>
</dbReference>
<evidence type="ECO:0000256" key="2">
    <source>
        <dbReference type="SAM" id="MobiDB-lite"/>
    </source>
</evidence>
<evidence type="ECO:0000313" key="5">
    <source>
        <dbReference type="EMBL" id="KAG2227803.1"/>
    </source>
</evidence>
<comment type="similarity">
    <text evidence="1">Belongs to the peptidase A1 family.</text>
</comment>
<dbReference type="InterPro" id="IPR021109">
    <property type="entry name" value="Peptidase_aspartic_dom_sf"/>
</dbReference>
<feature type="signal peptide" evidence="3">
    <location>
        <begin position="1"/>
        <end position="22"/>
    </location>
</feature>
<dbReference type="PANTHER" id="PTHR47966:SF51">
    <property type="entry name" value="BETA-SITE APP-CLEAVING ENZYME, ISOFORM A-RELATED"/>
    <property type="match status" value="1"/>
</dbReference>
<dbReference type="GO" id="GO:0004190">
    <property type="term" value="F:aspartic-type endopeptidase activity"/>
    <property type="evidence" value="ECO:0007669"/>
    <property type="project" value="InterPro"/>
</dbReference>
<dbReference type="PRINTS" id="PR00792">
    <property type="entry name" value="PEPSIN"/>
</dbReference>
<keyword evidence="6" id="KW-1185">Reference proteome</keyword>
<feature type="region of interest" description="Disordered" evidence="2">
    <location>
        <begin position="200"/>
        <end position="294"/>
    </location>
</feature>
<organism evidence="5 6">
    <name type="scientific">Circinella minor</name>
    <dbReference type="NCBI Taxonomy" id="1195481"/>
    <lineage>
        <taxon>Eukaryota</taxon>
        <taxon>Fungi</taxon>
        <taxon>Fungi incertae sedis</taxon>
        <taxon>Mucoromycota</taxon>
        <taxon>Mucoromycotina</taxon>
        <taxon>Mucoromycetes</taxon>
        <taxon>Mucorales</taxon>
        <taxon>Lichtheimiaceae</taxon>
        <taxon>Circinella</taxon>
    </lineage>
</organism>
<dbReference type="SUPFAM" id="SSF50630">
    <property type="entry name" value="Acid proteases"/>
    <property type="match status" value="1"/>
</dbReference>
<feature type="compositionally biased region" description="Polar residues" evidence="2">
    <location>
        <begin position="200"/>
        <end position="216"/>
    </location>
</feature>
<reference evidence="5 6" key="1">
    <citation type="submission" date="2020-12" db="EMBL/GenBank/DDBJ databases">
        <title>Metabolic potential, ecology and presence of endohyphal bacteria is reflected in genomic diversity of Mucoromycotina.</title>
        <authorList>
            <person name="Muszewska A."/>
            <person name="Okrasinska A."/>
            <person name="Steczkiewicz K."/>
            <person name="Drgas O."/>
            <person name="Orlowska M."/>
            <person name="Perlinska-Lenart U."/>
            <person name="Aleksandrzak-Piekarczyk T."/>
            <person name="Szatraj K."/>
            <person name="Zielenkiewicz U."/>
            <person name="Pilsyk S."/>
            <person name="Malc E."/>
            <person name="Mieczkowski P."/>
            <person name="Kruszewska J.S."/>
            <person name="Biernat P."/>
            <person name="Pawlowska J."/>
        </authorList>
    </citation>
    <scope>NUCLEOTIDE SEQUENCE [LARGE SCALE GENOMIC DNA]</scope>
    <source>
        <strain evidence="5 6">CBS 142.35</strain>
    </source>
</reference>
<dbReference type="Pfam" id="PF00026">
    <property type="entry name" value="Asp"/>
    <property type="match status" value="2"/>
</dbReference>
<dbReference type="InterPro" id="IPR033121">
    <property type="entry name" value="PEPTIDASE_A1"/>
</dbReference>
<dbReference type="AlphaFoldDB" id="A0A8H7SGR1"/>
<gene>
    <name evidence="5" type="ORF">INT45_002041</name>
</gene>
<dbReference type="OrthoDB" id="771136at2759"/>
<evidence type="ECO:0000259" key="4">
    <source>
        <dbReference type="PROSITE" id="PS51767"/>
    </source>
</evidence>
<feature type="domain" description="Peptidase A1" evidence="4">
    <location>
        <begin position="49"/>
        <end position="478"/>
    </location>
</feature>
<feature type="compositionally biased region" description="Low complexity" evidence="2">
    <location>
        <begin position="217"/>
        <end position="278"/>
    </location>
</feature>
<dbReference type="PROSITE" id="PS51767">
    <property type="entry name" value="PEPTIDASE_A1"/>
    <property type="match status" value="1"/>
</dbReference>
<sequence>MRTTFFCLAALAQLALSSLADAEPLKIPLYRRSNGVVTSAADQLDNGVLAGKINIGNPPQEFTMAFDTTTGFSWVRGSRCKSENCLDRCTYYARRSESAVSTGQKFKVDYGDACVDTSLYIDTVEFNGLSVEMPFGGAYRMSGFDDGFDGYLGLGREVDFNMTGKLHATSGSLMKRADMPSSAFVSNAYQQGSGLDSAQFGMVTTSSSNNGFNQDGTSSTPDQNQQNQQTPTDTNTGTNTGTNNNTNTNSTLPAASSSAAPQPAQSSSGAQPQQSSSTVQPAQPADNSGQGQITSGGFGFFKRTYDKEEHVGYLVLGGVDKSLIEGEMEYIPLSDTEDGSAKNWDVCIKDANFDNILNIKQKPNAIAAISTSSPFIQMPADQADIFQEVFGLKYYEKTKTYGIKCSEAKNLPMLKLTIEDHVVDFPAKYWIREIDAERDCCGTRIRRGDSERDWILGTPFTNAFYTSFDPDAEAIGLGIKKGQEDDGLRVYRKTHH</sequence>
<dbReference type="Gene3D" id="2.40.70.10">
    <property type="entry name" value="Acid Proteases"/>
    <property type="match status" value="2"/>
</dbReference>
<evidence type="ECO:0000256" key="1">
    <source>
        <dbReference type="ARBA" id="ARBA00007447"/>
    </source>
</evidence>
<dbReference type="InterPro" id="IPR034164">
    <property type="entry name" value="Pepsin-like_dom"/>
</dbReference>
<proteinExistence type="inferred from homology"/>
<name>A0A8H7SGR1_9FUNG</name>
<comment type="caution">
    <text evidence="5">The sequence shown here is derived from an EMBL/GenBank/DDBJ whole genome shotgun (WGS) entry which is preliminary data.</text>
</comment>
<feature type="compositionally biased region" description="Polar residues" evidence="2">
    <location>
        <begin position="279"/>
        <end position="293"/>
    </location>
</feature>
<dbReference type="Proteomes" id="UP000646827">
    <property type="component" value="Unassembled WGS sequence"/>
</dbReference>